<evidence type="ECO:0000313" key="1">
    <source>
        <dbReference type="EMBL" id="MCQ8127827.1"/>
    </source>
</evidence>
<gene>
    <name evidence="1" type="ORF">NP596_05075</name>
</gene>
<dbReference type="Pfam" id="PF12974">
    <property type="entry name" value="Phosphonate-bd"/>
    <property type="match status" value="1"/>
</dbReference>
<dbReference type="Proteomes" id="UP001524586">
    <property type="component" value="Unassembled WGS sequence"/>
</dbReference>
<protein>
    <submittedName>
        <fullName evidence="1">Phosphate/phosphite/phosphonate ABC transporter substrate-binding protein</fullName>
    </submittedName>
</protein>
<sequence>MNPACAGAGETADAGDWLHRLRDYFGGRPGGHYQPTFSAQPREQVKEYIVGIHPLHNPKRLFEVYGPIVEYINQRTPGIEFKLEASRNYPEFDKKLYGRYFAIAMPNPYQTINALRHGYRVFGKMADDEDFRGIILVRKDSGIHSVADLKGRAVSYPAKTALAATMMPQYYLHTHGLDVNKDIENRYVGSQESSIMNVLMGEVAAAATWPVPWKIFLAEHPEQAGELVVKWQTEPLQNNGWVARNDVPADVVDKFSGLLFSLQDSEAGRAMLAAVPVSRFETADDQTYAPVEAFLTRFNQTVHSIEP</sequence>
<dbReference type="Gene3D" id="3.40.190.10">
    <property type="entry name" value="Periplasmic binding protein-like II"/>
    <property type="match status" value="2"/>
</dbReference>
<dbReference type="PANTHER" id="PTHR35841">
    <property type="entry name" value="PHOSPHONATES-BINDING PERIPLASMIC PROTEIN"/>
    <property type="match status" value="1"/>
</dbReference>
<evidence type="ECO:0000313" key="2">
    <source>
        <dbReference type="Proteomes" id="UP001524586"/>
    </source>
</evidence>
<dbReference type="EMBL" id="JANIBK010000017">
    <property type="protein sequence ID" value="MCQ8127827.1"/>
    <property type="molecule type" value="Genomic_DNA"/>
</dbReference>
<comment type="caution">
    <text evidence="1">The sequence shown here is derived from an EMBL/GenBank/DDBJ whole genome shotgun (WGS) entry which is preliminary data.</text>
</comment>
<dbReference type="RefSeq" id="WP_256614183.1">
    <property type="nucleotide sequence ID" value="NZ_JANIBK010000017.1"/>
</dbReference>
<name>A0ABT1U1Z0_9GAMM</name>
<organism evidence="1 2">
    <name type="scientific">Methylomonas rivi</name>
    <dbReference type="NCBI Taxonomy" id="2952226"/>
    <lineage>
        <taxon>Bacteria</taxon>
        <taxon>Pseudomonadati</taxon>
        <taxon>Pseudomonadota</taxon>
        <taxon>Gammaproteobacteria</taxon>
        <taxon>Methylococcales</taxon>
        <taxon>Methylococcaceae</taxon>
        <taxon>Methylomonas</taxon>
    </lineage>
</organism>
<dbReference type="SUPFAM" id="SSF53850">
    <property type="entry name" value="Periplasmic binding protein-like II"/>
    <property type="match status" value="1"/>
</dbReference>
<dbReference type="PANTHER" id="PTHR35841:SF1">
    <property type="entry name" value="PHOSPHONATES-BINDING PERIPLASMIC PROTEIN"/>
    <property type="match status" value="1"/>
</dbReference>
<reference evidence="1 2" key="1">
    <citation type="submission" date="2022-07" db="EMBL/GenBank/DDBJ databases">
        <title>Methylomonas rivi sp. nov., Methylomonas rosea sp. nov., Methylomonas aureus sp. nov. and Methylomonas subterranea sp. nov., four novel methanotrophs isolated from a freshwater creek and the deep terrestrial subsurface.</title>
        <authorList>
            <person name="Abin C."/>
            <person name="Sankaranarayanan K."/>
            <person name="Garner C."/>
            <person name="Sindelar R."/>
            <person name="Kotary K."/>
            <person name="Garner R."/>
            <person name="Barclay S."/>
            <person name="Lawson P."/>
            <person name="Krumholz L."/>
        </authorList>
    </citation>
    <scope>NUCLEOTIDE SEQUENCE [LARGE SCALE GENOMIC DNA]</scope>
    <source>
        <strain evidence="1 2">WSC-6</strain>
    </source>
</reference>
<proteinExistence type="predicted"/>
<keyword evidence="2" id="KW-1185">Reference proteome</keyword>
<accession>A0ABT1U1Z0</accession>